<keyword evidence="4 10" id="KW-0498">Mitosis</keyword>
<dbReference type="SMART" id="SM00450">
    <property type="entry name" value="RHOD"/>
    <property type="match status" value="1"/>
</dbReference>
<feature type="compositionally biased region" description="Acidic residues" evidence="11">
    <location>
        <begin position="83"/>
        <end position="103"/>
    </location>
</feature>
<accession>A0AAW0VKL5</accession>
<dbReference type="EMBL" id="PEKT03000001">
    <property type="protein sequence ID" value="KAK8442380.1"/>
    <property type="molecule type" value="Genomic_DNA"/>
</dbReference>
<comment type="catalytic activity">
    <reaction evidence="8 10">
        <text>O-phospho-L-tyrosyl-[protein] + H2O = L-tyrosyl-[protein] + phosphate</text>
        <dbReference type="Rhea" id="RHEA:10684"/>
        <dbReference type="Rhea" id="RHEA-COMP:10136"/>
        <dbReference type="Rhea" id="RHEA-COMP:20101"/>
        <dbReference type="ChEBI" id="CHEBI:15377"/>
        <dbReference type="ChEBI" id="CHEBI:43474"/>
        <dbReference type="ChEBI" id="CHEBI:46858"/>
        <dbReference type="ChEBI" id="CHEBI:61978"/>
        <dbReference type="EC" id="3.1.3.48"/>
    </reaction>
</comment>
<evidence type="ECO:0000256" key="7">
    <source>
        <dbReference type="ARBA" id="ARBA00023306"/>
    </source>
</evidence>
<dbReference type="Pfam" id="PF00581">
    <property type="entry name" value="Rhodanese"/>
    <property type="match status" value="1"/>
</dbReference>
<evidence type="ECO:0000256" key="8">
    <source>
        <dbReference type="ARBA" id="ARBA00051722"/>
    </source>
</evidence>
<keyword evidence="5 10" id="KW-0378">Hydrolase</keyword>
<feature type="compositionally biased region" description="Polar residues" evidence="11">
    <location>
        <begin position="357"/>
        <end position="369"/>
    </location>
</feature>
<dbReference type="InterPro" id="IPR000751">
    <property type="entry name" value="MPI_Phosphatase"/>
</dbReference>
<feature type="region of interest" description="Disordered" evidence="11">
    <location>
        <begin position="1"/>
        <end position="33"/>
    </location>
</feature>
<dbReference type="GO" id="GO:0110032">
    <property type="term" value="P:positive regulation of G2/MI transition of meiotic cell cycle"/>
    <property type="evidence" value="ECO:0007669"/>
    <property type="project" value="TreeGrafter"/>
</dbReference>
<feature type="region of interest" description="Disordered" evidence="11">
    <location>
        <begin position="74"/>
        <end position="106"/>
    </location>
</feature>
<sequence>MKNGPFSSPPQDTDAHVTDAASPLGTRSRKPFGRLTNIMNTLESGRNKLSSGTKAITRSVSQISKLSDFSVFDAPDSRSLDPIDGESTDEDTGNDTTLNDDDLLCSPSYKSQERKQKLASASQIDVCRPPTSLQMRRTQSLLQDPQLTATYNGQEHLSSTKLKTFTVAHDLLPRIDEHEMYKIVSGQYNSEFDDYIVIDCRFPYEFDGGHIVNAINISSKTDLEMHFIKRRPLKPKKRLLIFHCEYSIFRGPTMAGHLRKADRIFNSDQYPKLIYPDIVILEGGYKRFFDKHKDWCVPQAYVEMKDIKHKRACEVEMSKVIQASKLTRARSYNHFQSHRTDHTRSSSFTALLSSSEQHLCSPGTSSSGGQLPRRKASKIQKRQEARKELRLQLSQPSASWYSINSESSSPSEFQNGSFPCFDEQAFAPPSALFREHSKNSSVSSASIQSSASSVCSENYSSAFTSTESLASCSSPSAESSDYFDSNSSAFKNASLATLSNPSNMYASPQNTDYSFPSQSSMSTKPKRLSLQRPAHRTPRHHMNLSSPTTSSPLTTTTPSSVFENWPSVGHNADTINDSPLNFSPHHKFNPNEQLTEFNQSILPHIPSYAEIDEEEEEPE</sequence>
<dbReference type="CDD" id="cd01530">
    <property type="entry name" value="Cdc25"/>
    <property type="match status" value="1"/>
</dbReference>
<dbReference type="PROSITE" id="PS50206">
    <property type="entry name" value="RHODANESE_3"/>
    <property type="match status" value="1"/>
</dbReference>
<dbReference type="GO" id="GO:0005634">
    <property type="term" value="C:nucleus"/>
    <property type="evidence" value="ECO:0007669"/>
    <property type="project" value="TreeGrafter"/>
</dbReference>
<dbReference type="GO" id="GO:0005737">
    <property type="term" value="C:cytoplasm"/>
    <property type="evidence" value="ECO:0007669"/>
    <property type="project" value="TreeGrafter"/>
</dbReference>
<feature type="compositionally biased region" description="Basic residues" evidence="11">
    <location>
        <begin position="524"/>
        <end position="542"/>
    </location>
</feature>
<keyword evidence="14" id="KW-1185">Reference proteome</keyword>
<feature type="region of interest" description="Disordered" evidence="11">
    <location>
        <begin position="501"/>
        <end position="557"/>
    </location>
</feature>
<dbReference type="InterPro" id="IPR001763">
    <property type="entry name" value="Rhodanese-like_dom"/>
</dbReference>
<dbReference type="Proteomes" id="UP000230249">
    <property type="component" value="Unassembled WGS sequence"/>
</dbReference>
<feature type="compositionally biased region" description="Polar residues" evidence="11">
    <location>
        <begin position="1"/>
        <end position="11"/>
    </location>
</feature>
<comment type="function">
    <text evidence="10">Tyrosine protein phosphatase which functions as a dosage-dependent inducer of mitotic progression.</text>
</comment>
<dbReference type="GO" id="GO:0010971">
    <property type="term" value="P:positive regulation of G2/M transition of mitotic cell cycle"/>
    <property type="evidence" value="ECO:0007669"/>
    <property type="project" value="TreeGrafter"/>
</dbReference>
<evidence type="ECO:0000313" key="13">
    <source>
        <dbReference type="EMBL" id="KAK8442380.1"/>
    </source>
</evidence>
<dbReference type="GO" id="GO:0004725">
    <property type="term" value="F:protein tyrosine phosphatase activity"/>
    <property type="evidence" value="ECO:0007669"/>
    <property type="project" value="UniProtKB-UniRule"/>
</dbReference>
<dbReference type="PANTHER" id="PTHR10828:SF17">
    <property type="entry name" value="PROTEIN-TYROSINE-PHOSPHATASE"/>
    <property type="match status" value="1"/>
</dbReference>
<feature type="region of interest" description="Disordered" evidence="11">
    <location>
        <begin position="357"/>
        <end position="391"/>
    </location>
</feature>
<organism evidence="13 14">
    <name type="scientific">Candidozyma auris</name>
    <name type="common">Yeast</name>
    <name type="synonym">Candida auris</name>
    <dbReference type="NCBI Taxonomy" id="498019"/>
    <lineage>
        <taxon>Eukaryota</taxon>
        <taxon>Fungi</taxon>
        <taxon>Dikarya</taxon>
        <taxon>Ascomycota</taxon>
        <taxon>Saccharomycotina</taxon>
        <taxon>Pichiomycetes</taxon>
        <taxon>Metschnikowiaceae</taxon>
        <taxon>Candidozyma</taxon>
    </lineage>
</organism>
<dbReference type="AlphaFoldDB" id="A0AAW0VKL5"/>
<evidence type="ECO:0000256" key="3">
    <source>
        <dbReference type="ARBA" id="ARBA00022618"/>
    </source>
</evidence>
<reference evidence="13 14" key="2">
    <citation type="journal article" date="2018" name="Nat. Commun.">
        <title>Genomic insights into multidrug-resistance, mating and virulence in Candida auris and related emerging species.</title>
        <authorList>
            <person name="Munoz J.F."/>
            <person name="Gade L."/>
            <person name="Chow N.A."/>
            <person name="Loparev V.N."/>
            <person name="Juieng P."/>
            <person name="Berkow E.L."/>
            <person name="Farrer R.A."/>
            <person name="Litvintseva A.P."/>
            <person name="Cuomo C.A."/>
        </authorList>
    </citation>
    <scope>GENOME REANNOTATION</scope>
    <source>
        <strain evidence="13 14">B8441</strain>
    </source>
</reference>
<keyword evidence="6 10" id="KW-0904">Protein phosphatase</keyword>
<dbReference type="FunFam" id="3.40.250.10:FF:000021">
    <property type="entry name" value="M-phase inducer phosphatase cdc-25.2"/>
    <property type="match status" value="1"/>
</dbReference>
<dbReference type="PANTHER" id="PTHR10828">
    <property type="entry name" value="M-PHASE INDUCER PHOSPHATASE DUAL SPECIFICITY PHOSPHATASE CDC25"/>
    <property type="match status" value="1"/>
</dbReference>
<keyword evidence="7 10" id="KW-0131">Cell cycle</keyword>
<protein>
    <recommendedName>
        <fullName evidence="9 10">M-phase inducer phosphatase</fullName>
        <ecNumber evidence="2 10">3.1.3.48</ecNumber>
    </recommendedName>
</protein>
<feature type="domain" description="Rhodanese" evidence="12">
    <location>
        <begin position="191"/>
        <end position="297"/>
    </location>
</feature>
<evidence type="ECO:0000259" key="12">
    <source>
        <dbReference type="PROSITE" id="PS50206"/>
    </source>
</evidence>
<evidence type="ECO:0000256" key="6">
    <source>
        <dbReference type="ARBA" id="ARBA00022912"/>
    </source>
</evidence>
<evidence type="ECO:0000256" key="5">
    <source>
        <dbReference type="ARBA" id="ARBA00022801"/>
    </source>
</evidence>
<evidence type="ECO:0000313" key="14">
    <source>
        <dbReference type="Proteomes" id="UP000230249"/>
    </source>
</evidence>
<evidence type="ECO:0000256" key="11">
    <source>
        <dbReference type="SAM" id="MobiDB-lite"/>
    </source>
</evidence>
<reference evidence="13 14" key="1">
    <citation type="journal article" date="2017" name="Clin. Infect. Dis.">
        <title>Simultaneous emergence of multidrug-resistant Candida auris on 3 continents confirmed by whole-genome sequencing and epidemiological analyses.</title>
        <authorList>
            <person name="Lockhart S.R."/>
            <person name="Etienne K.A."/>
            <person name="Vallabhaneni S."/>
            <person name="Farooqi J."/>
            <person name="Chowdhary A."/>
            <person name="Govender N.P."/>
            <person name="Colombo A.L."/>
            <person name="Calvo B."/>
            <person name="Cuomo C.A."/>
            <person name="Desjardins C.A."/>
            <person name="Berkow E.L."/>
            <person name="Castanheira M."/>
            <person name="Magobo R.E."/>
            <person name="Jabeen K."/>
            <person name="Asghar R.J."/>
            <person name="Meis J.F."/>
            <person name="Jackson B."/>
            <person name="Chiller T."/>
            <person name="Litvintseva A.P."/>
        </authorList>
    </citation>
    <scope>NUCLEOTIDE SEQUENCE [LARGE SCALE GENOMIC DNA]</scope>
    <source>
        <strain evidence="13 14">B8441</strain>
    </source>
</reference>
<comment type="caution">
    <text evidence="13">The sequence shown here is derived from an EMBL/GenBank/DDBJ whole genome shotgun (WGS) entry which is preliminary data.</text>
</comment>
<dbReference type="InterPro" id="IPR036873">
    <property type="entry name" value="Rhodanese-like_dom_sf"/>
</dbReference>
<dbReference type="SUPFAM" id="SSF52821">
    <property type="entry name" value="Rhodanese/Cell cycle control phosphatase"/>
    <property type="match status" value="1"/>
</dbReference>
<evidence type="ECO:0000256" key="9">
    <source>
        <dbReference type="ARBA" id="ARBA00067190"/>
    </source>
</evidence>
<dbReference type="EC" id="3.1.3.48" evidence="2 10"/>
<evidence type="ECO:0000256" key="2">
    <source>
        <dbReference type="ARBA" id="ARBA00013064"/>
    </source>
</evidence>
<gene>
    <name evidence="13" type="ORF">B9J08_00707</name>
</gene>
<evidence type="ECO:0000256" key="1">
    <source>
        <dbReference type="ARBA" id="ARBA00011065"/>
    </source>
</evidence>
<dbReference type="GO" id="GO:0051301">
    <property type="term" value="P:cell division"/>
    <property type="evidence" value="ECO:0007669"/>
    <property type="project" value="UniProtKB-UniRule"/>
</dbReference>
<evidence type="ECO:0000256" key="10">
    <source>
        <dbReference type="RuleBase" id="RU368028"/>
    </source>
</evidence>
<feature type="compositionally biased region" description="Low complexity" evidence="11">
    <location>
        <begin position="544"/>
        <end position="557"/>
    </location>
</feature>
<dbReference type="PRINTS" id="PR00716">
    <property type="entry name" value="MPIPHPHTASE"/>
</dbReference>
<dbReference type="Gene3D" id="3.40.250.10">
    <property type="entry name" value="Rhodanese-like domain"/>
    <property type="match status" value="1"/>
</dbReference>
<feature type="compositionally biased region" description="Basic and acidic residues" evidence="11">
    <location>
        <begin position="381"/>
        <end position="390"/>
    </location>
</feature>
<feature type="compositionally biased region" description="Polar residues" evidence="11">
    <location>
        <begin position="501"/>
        <end position="523"/>
    </location>
</feature>
<dbReference type="GO" id="GO:0000086">
    <property type="term" value="P:G2/M transition of mitotic cell cycle"/>
    <property type="evidence" value="ECO:0007669"/>
    <property type="project" value="TreeGrafter"/>
</dbReference>
<proteinExistence type="inferred from homology"/>
<evidence type="ECO:0000256" key="4">
    <source>
        <dbReference type="ARBA" id="ARBA00022776"/>
    </source>
</evidence>
<name>A0AAW0VKL5_CANAR</name>
<keyword evidence="3 10" id="KW-0132">Cell division</keyword>
<comment type="similarity">
    <text evidence="1 10">Belongs to the MPI phosphatase family.</text>
</comment>